<keyword evidence="2" id="KW-1003">Cell membrane</keyword>
<organism evidence="7 8">
    <name type="scientific">Candidatus Limadaptatus stercorigallinarum</name>
    <dbReference type="NCBI Taxonomy" id="2840845"/>
    <lineage>
        <taxon>Bacteria</taxon>
        <taxon>Bacillati</taxon>
        <taxon>Bacillota</taxon>
        <taxon>Clostridia</taxon>
        <taxon>Eubacteriales</taxon>
        <taxon>Candidatus Limadaptatus</taxon>
    </lineage>
</organism>
<dbReference type="Proteomes" id="UP000824088">
    <property type="component" value="Unassembled WGS sequence"/>
</dbReference>
<feature type="transmembrane region" description="Helical" evidence="6">
    <location>
        <begin position="481"/>
        <end position="503"/>
    </location>
</feature>
<dbReference type="EMBL" id="DVMN01000089">
    <property type="protein sequence ID" value="HIU21555.1"/>
    <property type="molecule type" value="Genomic_DNA"/>
</dbReference>
<feature type="transmembrane region" description="Helical" evidence="6">
    <location>
        <begin position="454"/>
        <end position="475"/>
    </location>
</feature>
<feature type="transmembrane region" description="Helical" evidence="6">
    <location>
        <begin position="366"/>
        <end position="387"/>
    </location>
</feature>
<comment type="caution">
    <text evidence="7">The sequence shown here is derived from an EMBL/GenBank/DDBJ whole genome shotgun (WGS) entry which is preliminary data.</text>
</comment>
<feature type="transmembrane region" description="Helical" evidence="6">
    <location>
        <begin position="89"/>
        <end position="111"/>
    </location>
</feature>
<evidence type="ECO:0000313" key="7">
    <source>
        <dbReference type="EMBL" id="HIU21555.1"/>
    </source>
</evidence>
<evidence type="ECO:0000256" key="2">
    <source>
        <dbReference type="ARBA" id="ARBA00022475"/>
    </source>
</evidence>
<keyword evidence="5 6" id="KW-0472">Membrane</keyword>
<reference evidence="7" key="1">
    <citation type="submission" date="2020-10" db="EMBL/GenBank/DDBJ databases">
        <authorList>
            <person name="Gilroy R."/>
        </authorList>
    </citation>
    <scope>NUCLEOTIDE SEQUENCE</scope>
    <source>
        <strain evidence="7">1063</strain>
    </source>
</reference>
<protein>
    <submittedName>
        <fullName evidence="7">Polysaccharide biosynthesis protein</fullName>
    </submittedName>
</protein>
<dbReference type="Pfam" id="PF01943">
    <property type="entry name" value="Polysacc_synt"/>
    <property type="match status" value="1"/>
</dbReference>
<dbReference type="InterPro" id="IPR050833">
    <property type="entry name" value="Poly_Biosynth_Transport"/>
</dbReference>
<evidence type="ECO:0000256" key="4">
    <source>
        <dbReference type="ARBA" id="ARBA00022989"/>
    </source>
</evidence>
<dbReference type="PANTHER" id="PTHR30250">
    <property type="entry name" value="PST FAMILY PREDICTED COLANIC ACID TRANSPORTER"/>
    <property type="match status" value="1"/>
</dbReference>
<proteinExistence type="predicted"/>
<feature type="transmembrane region" description="Helical" evidence="6">
    <location>
        <begin position="123"/>
        <end position="144"/>
    </location>
</feature>
<dbReference type="AlphaFoldDB" id="A0A9D1HUM6"/>
<sequence length="530" mass="55880">MKKTEEKSRPGKLVGGAAVLAVGSIIAKLIGAFYRVPLTNILGAEGMGIYQLVFPVYALFMTLSTAGIPTALSRIVAEHRARGEGAKKYLAAALLTLVALSALAGILVTALSRVLAEWQGNPAAAGGYVTIAPAIFFVGVIAGLRGWFQGEMYMLPTALSNVVEQAVKLGVGVGLAVALAPRGMEASVFGALAGITVSEIAAALYLVVTYFVRTRRKGEPRETLRLNAVERKAMFRTAFPIALLGLILPLGAFFDSLIVVNALKWGGADTAFATAQYGLYSGPVTSLVNLPVVVIMSLAIAVVPSVSVSRAEHDLGGILSKSRMSIKLVYLLGVPSALFLMVFGRNILGLMYPALSTYELDLSAKLLAVAAFGVVLTGSTQIYVSLLQALDKTYSAIKSLFAAVVVKVVLSLVLVRYIGVMGAAVAGVGMSAVSLLAVTAVFHRFTDMRLEKNVAQTLVSGVIMALAALVVKIYVPTNIGAILAGAAVCVLVYGWLTTLFGVFTEAEFLSLPFGSRLVKLRRKIRFWENG</sequence>
<feature type="transmembrane region" description="Helical" evidence="6">
    <location>
        <begin position="399"/>
        <end position="418"/>
    </location>
</feature>
<dbReference type="CDD" id="cd13124">
    <property type="entry name" value="MATE_SpoVB_like"/>
    <property type="match status" value="1"/>
</dbReference>
<feature type="transmembrane region" description="Helical" evidence="6">
    <location>
        <begin position="165"/>
        <end position="182"/>
    </location>
</feature>
<evidence type="ECO:0000256" key="5">
    <source>
        <dbReference type="ARBA" id="ARBA00023136"/>
    </source>
</evidence>
<dbReference type="InterPro" id="IPR002797">
    <property type="entry name" value="Polysacc_synth"/>
</dbReference>
<dbReference type="InterPro" id="IPR024923">
    <property type="entry name" value="PG_synth_SpoVB"/>
</dbReference>
<feature type="transmembrane region" description="Helical" evidence="6">
    <location>
        <begin position="328"/>
        <end position="354"/>
    </location>
</feature>
<comment type="subcellular location">
    <subcellularLocation>
        <location evidence="1">Cell membrane</location>
        <topology evidence="1">Multi-pass membrane protein</topology>
    </subcellularLocation>
</comment>
<reference evidence="7" key="2">
    <citation type="journal article" date="2021" name="PeerJ">
        <title>Extensive microbial diversity within the chicken gut microbiome revealed by metagenomics and culture.</title>
        <authorList>
            <person name="Gilroy R."/>
            <person name="Ravi A."/>
            <person name="Getino M."/>
            <person name="Pursley I."/>
            <person name="Horton D.L."/>
            <person name="Alikhan N.F."/>
            <person name="Baker D."/>
            <person name="Gharbi K."/>
            <person name="Hall N."/>
            <person name="Watson M."/>
            <person name="Adriaenssens E.M."/>
            <person name="Foster-Nyarko E."/>
            <person name="Jarju S."/>
            <person name="Secka A."/>
            <person name="Antonio M."/>
            <person name="Oren A."/>
            <person name="Chaudhuri R.R."/>
            <person name="La Ragione R."/>
            <person name="Hildebrand F."/>
            <person name="Pallen M.J."/>
        </authorList>
    </citation>
    <scope>NUCLEOTIDE SEQUENCE</scope>
    <source>
        <strain evidence="7">1063</strain>
    </source>
</reference>
<feature type="transmembrane region" description="Helical" evidence="6">
    <location>
        <begin position="12"/>
        <end position="34"/>
    </location>
</feature>
<keyword evidence="4 6" id="KW-1133">Transmembrane helix</keyword>
<dbReference type="PIRSF" id="PIRSF038958">
    <property type="entry name" value="PG_synth_SpoVB"/>
    <property type="match status" value="1"/>
</dbReference>
<name>A0A9D1HUM6_9FIRM</name>
<accession>A0A9D1HUM6</accession>
<dbReference type="PANTHER" id="PTHR30250:SF21">
    <property type="entry name" value="LIPID II FLIPPASE MURJ"/>
    <property type="match status" value="1"/>
</dbReference>
<evidence type="ECO:0000256" key="3">
    <source>
        <dbReference type="ARBA" id="ARBA00022692"/>
    </source>
</evidence>
<feature type="transmembrane region" description="Helical" evidence="6">
    <location>
        <begin position="233"/>
        <end position="254"/>
    </location>
</feature>
<evidence type="ECO:0000256" key="1">
    <source>
        <dbReference type="ARBA" id="ARBA00004651"/>
    </source>
</evidence>
<keyword evidence="3 6" id="KW-0812">Transmembrane</keyword>
<feature type="transmembrane region" description="Helical" evidence="6">
    <location>
        <begin position="287"/>
        <end position="308"/>
    </location>
</feature>
<feature type="transmembrane region" description="Helical" evidence="6">
    <location>
        <begin position="424"/>
        <end position="442"/>
    </location>
</feature>
<feature type="transmembrane region" description="Helical" evidence="6">
    <location>
        <begin position="188"/>
        <end position="212"/>
    </location>
</feature>
<evidence type="ECO:0000313" key="8">
    <source>
        <dbReference type="Proteomes" id="UP000824088"/>
    </source>
</evidence>
<evidence type="ECO:0000256" key="6">
    <source>
        <dbReference type="SAM" id="Phobius"/>
    </source>
</evidence>
<dbReference type="GO" id="GO:0005886">
    <property type="term" value="C:plasma membrane"/>
    <property type="evidence" value="ECO:0007669"/>
    <property type="project" value="UniProtKB-SubCell"/>
</dbReference>
<gene>
    <name evidence="7" type="ORF">IAD51_04915</name>
</gene>
<feature type="transmembrane region" description="Helical" evidence="6">
    <location>
        <begin position="54"/>
        <end position="77"/>
    </location>
</feature>